<dbReference type="PANTHER" id="PTHR34582">
    <property type="entry name" value="UPF0702 TRANSMEMBRANE PROTEIN YCAP"/>
    <property type="match status" value="1"/>
</dbReference>
<dbReference type="PANTHER" id="PTHR34582:SF6">
    <property type="entry name" value="UPF0702 TRANSMEMBRANE PROTEIN YCAP"/>
    <property type="match status" value="1"/>
</dbReference>
<dbReference type="GO" id="GO:0005886">
    <property type="term" value="C:plasma membrane"/>
    <property type="evidence" value="ECO:0007669"/>
    <property type="project" value="UniProtKB-SubCell"/>
</dbReference>
<keyword evidence="6" id="KW-0472">Membrane</keyword>
<comment type="subcellular location">
    <subcellularLocation>
        <location evidence="1">Cell membrane</location>
        <topology evidence="1">Multi-pass membrane protein</topology>
    </subcellularLocation>
</comment>
<accession>C0GJP2</accession>
<keyword evidence="4" id="KW-0812">Transmembrane</keyword>
<dbReference type="InterPro" id="IPR023090">
    <property type="entry name" value="UPF0702_alpha/beta_dom_sf"/>
</dbReference>
<evidence type="ECO:0000313" key="9">
    <source>
        <dbReference type="Proteomes" id="UP000006443"/>
    </source>
</evidence>
<comment type="caution">
    <text evidence="8">The sequence shown here is derived from an EMBL/GenBank/DDBJ whole genome shotgun (WGS) entry which is preliminary data.</text>
</comment>
<dbReference type="Pfam" id="PF04239">
    <property type="entry name" value="DUF421"/>
    <property type="match status" value="1"/>
</dbReference>
<keyword evidence="9" id="KW-1185">Reference proteome</keyword>
<evidence type="ECO:0000256" key="5">
    <source>
        <dbReference type="ARBA" id="ARBA00022989"/>
    </source>
</evidence>
<dbReference type="Proteomes" id="UP000006443">
    <property type="component" value="Unassembled WGS sequence"/>
</dbReference>
<dbReference type="AlphaFoldDB" id="C0GJP2"/>
<gene>
    <name evidence="8" type="ORF">DealDRAFT_2701</name>
</gene>
<evidence type="ECO:0000256" key="6">
    <source>
        <dbReference type="ARBA" id="ARBA00023136"/>
    </source>
</evidence>
<evidence type="ECO:0000256" key="1">
    <source>
        <dbReference type="ARBA" id="ARBA00004651"/>
    </source>
</evidence>
<organism evidence="8 9">
    <name type="scientific">Dethiobacter alkaliphilus AHT 1</name>
    <dbReference type="NCBI Taxonomy" id="555088"/>
    <lineage>
        <taxon>Bacteria</taxon>
        <taxon>Bacillati</taxon>
        <taxon>Bacillota</taxon>
        <taxon>Dethiobacteria</taxon>
        <taxon>Dethiobacterales</taxon>
        <taxon>Dethiobacteraceae</taxon>
        <taxon>Dethiobacter</taxon>
    </lineage>
</organism>
<evidence type="ECO:0000313" key="8">
    <source>
        <dbReference type="EMBL" id="EEG76464.1"/>
    </source>
</evidence>
<evidence type="ECO:0000256" key="3">
    <source>
        <dbReference type="ARBA" id="ARBA00022475"/>
    </source>
</evidence>
<proteinExistence type="inferred from homology"/>
<dbReference type="RefSeq" id="WP_008518370.1">
    <property type="nucleotide sequence ID" value="NZ_ACJM01000017.1"/>
</dbReference>
<name>C0GJP2_DETAL</name>
<comment type="similarity">
    <text evidence="2">Belongs to the UPF0702 family.</text>
</comment>
<evidence type="ECO:0000256" key="2">
    <source>
        <dbReference type="ARBA" id="ARBA00006448"/>
    </source>
</evidence>
<keyword evidence="5" id="KW-1133">Transmembrane helix</keyword>
<dbReference type="InterPro" id="IPR007353">
    <property type="entry name" value="DUF421"/>
</dbReference>
<protein>
    <recommendedName>
        <fullName evidence="7">YetF C-terminal domain-containing protein</fullName>
    </recommendedName>
</protein>
<dbReference type="STRING" id="555088.DealDRAFT_2701"/>
<reference evidence="8 9" key="1">
    <citation type="submission" date="2009-02" db="EMBL/GenBank/DDBJ databases">
        <title>Sequencing of the draft genome and assembly of Dethiobacter alkaliphilus AHT 1.</title>
        <authorList>
            <consortium name="US DOE Joint Genome Institute (JGI-PGF)"/>
            <person name="Lucas S."/>
            <person name="Copeland A."/>
            <person name="Lapidus A."/>
            <person name="Glavina del Rio T."/>
            <person name="Dalin E."/>
            <person name="Tice H."/>
            <person name="Bruce D."/>
            <person name="Goodwin L."/>
            <person name="Pitluck S."/>
            <person name="Larimer F."/>
            <person name="Land M.L."/>
            <person name="Hauser L."/>
            <person name="Muyzer G."/>
        </authorList>
    </citation>
    <scope>NUCLEOTIDE SEQUENCE [LARGE SCALE GENOMIC DNA]</scope>
    <source>
        <strain evidence="8 9">AHT 1</strain>
    </source>
</reference>
<keyword evidence="3" id="KW-1003">Cell membrane</keyword>
<evidence type="ECO:0000256" key="4">
    <source>
        <dbReference type="ARBA" id="ARBA00022692"/>
    </source>
</evidence>
<dbReference type="Gene3D" id="3.30.240.20">
    <property type="entry name" value="bsu07140 like domains"/>
    <property type="match status" value="2"/>
</dbReference>
<dbReference type="eggNOG" id="COG2323">
    <property type="taxonomic scope" value="Bacteria"/>
</dbReference>
<feature type="domain" description="YetF C-terminal" evidence="7">
    <location>
        <begin position="80"/>
        <end position="212"/>
    </location>
</feature>
<sequence>MEWALFTRSAILYLAVLLAIRIMGKREVGQLSAFDLVVAIMIAELAAMSMEQIDMPLHEGLIPIFTLVALEILFAFLSMKSHTIRGIVDGGPSIVIANGKIIEKEMRKLRYNMSDLLTQLRVKDVPNIADVQYAVLETSGELSVILRPEKRPVTPQDLGLPTKYEGMPTPLVFDGHIHFNNLRGLHLDEQWLLKEVQKKGVDRIEDVLFASLDTDGNLYISEKESSRKPAD</sequence>
<evidence type="ECO:0000259" key="7">
    <source>
        <dbReference type="Pfam" id="PF04239"/>
    </source>
</evidence>
<dbReference type="EMBL" id="ACJM01000017">
    <property type="protein sequence ID" value="EEG76464.1"/>
    <property type="molecule type" value="Genomic_DNA"/>
</dbReference>